<evidence type="ECO:0000313" key="7">
    <source>
        <dbReference type="EMBL" id="CAG5079304.1"/>
    </source>
</evidence>
<feature type="domain" description="ABC-2 type transporter transmembrane" evidence="6">
    <location>
        <begin position="19"/>
        <end position="457"/>
    </location>
</feature>
<keyword evidence="4 5" id="KW-0472">Membrane</keyword>
<evidence type="ECO:0000259" key="6">
    <source>
        <dbReference type="Pfam" id="PF12698"/>
    </source>
</evidence>
<feature type="transmembrane region" description="Helical" evidence="5">
    <location>
        <begin position="213"/>
        <end position="231"/>
    </location>
</feature>
<name>A0A916JL33_9FLAO</name>
<evidence type="ECO:0000256" key="2">
    <source>
        <dbReference type="ARBA" id="ARBA00022692"/>
    </source>
</evidence>
<protein>
    <recommendedName>
        <fullName evidence="6">ABC-2 type transporter transmembrane domain-containing protein</fullName>
    </recommendedName>
</protein>
<dbReference type="Proteomes" id="UP000683507">
    <property type="component" value="Chromosome"/>
</dbReference>
<keyword evidence="2 5" id="KW-0812">Transmembrane</keyword>
<dbReference type="InterPro" id="IPR013525">
    <property type="entry name" value="ABC2_TM"/>
</dbReference>
<dbReference type="KEGG" id="ptan:CRYO30217_00911"/>
<dbReference type="EMBL" id="OU015584">
    <property type="protein sequence ID" value="CAG5079304.1"/>
    <property type="molecule type" value="Genomic_DNA"/>
</dbReference>
<feature type="transmembrane region" description="Helical" evidence="5">
    <location>
        <begin position="382"/>
        <end position="401"/>
    </location>
</feature>
<sequence length="483" mass="54291">MSKIGLIIKREYGSRVKKKSFIILTLLVPFLVAGLLVALAYLSAPEEKNYKILVVDEATAVTKHLFIEQAKRAQEPEQKGNIVTDPEGHLNDKYKFIYYDNVEAGKSFEEVKDLFAEEEGMQDYDLLVYVPTSDDGGTSKLFNSVKVVFREIPPAHVQTHITQIINNSVEKHKLEAFEIDPDLYKSVKSQIRVDFNDVKSEDDRDSMVEEKSVIGFVFGLLIYLFIFFYGVQVMKGVIEEKTSRIVEVIVSSVKPFELMMGKIIGIMLVGLTQFAMWVTLIGTFAIVGLPFLVSDKYAAGFQATQNIPTEQVTGDVANHMGLNEQAVTAQNSDTLMYLFNEVPWVSLIFIFLFFFIGGYLLYGSLMAAVGAAVDSETDTQQFMLPVTLPLIFAYMISLIGIQDPNSTIMQWCSQIPFTSPIVMLVRYSANGGDGMTLPLISSMILLIVTFIGTTWVAGKIYRTGILMYGKKITYKELFKWLKY</sequence>
<dbReference type="Pfam" id="PF12698">
    <property type="entry name" value="ABC2_membrane_3"/>
    <property type="match status" value="1"/>
</dbReference>
<accession>A0A916JL33</accession>
<dbReference type="PANTHER" id="PTHR43471:SF3">
    <property type="entry name" value="ABC TRANSPORTER PERMEASE PROTEIN NATB"/>
    <property type="match status" value="1"/>
</dbReference>
<feature type="transmembrane region" description="Helical" evidence="5">
    <location>
        <begin position="342"/>
        <end position="362"/>
    </location>
</feature>
<organism evidence="7 8">
    <name type="scientific">Parvicella tangerina</name>
    <dbReference type="NCBI Taxonomy" id="2829795"/>
    <lineage>
        <taxon>Bacteria</taxon>
        <taxon>Pseudomonadati</taxon>
        <taxon>Bacteroidota</taxon>
        <taxon>Flavobacteriia</taxon>
        <taxon>Flavobacteriales</taxon>
        <taxon>Parvicellaceae</taxon>
        <taxon>Parvicella</taxon>
    </lineage>
</organism>
<dbReference type="RefSeq" id="WP_258541134.1">
    <property type="nucleotide sequence ID" value="NZ_OU015584.1"/>
</dbReference>
<proteinExistence type="predicted"/>
<evidence type="ECO:0000313" key="8">
    <source>
        <dbReference type="Proteomes" id="UP000683507"/>
    </source>
</evidence>
<dbReference type="GO" id="GO:0140359">
    <property type="term" value="F:ABC-type transporter activity"/>
    <property type="evidence" value="ECO:0007669"/>
    <property type="project" value="InterPro"/>
</dbReference>
<keyword evidence="8" id="KW-1185">Reference proteome</keyword>
<gene>
    <name evidence="7" type="primary">yhaP</name>
    <name evidence="7" type="ORF">CRYO30217_00911</name>
</gene>
<keyword evidence="3 5" id="KW-1133">Transmembrane helix</keyword>
<dbReference type="GO" id="GO:0016020">
    <property type="term" value="C:membrane"/>
    <property type="evidence" value="ECO:0007669"/>
    <property type="project" value="UniProtKB-SubCell"/>
</dbReference>
<evidence type="ECO:0000256" key="4">
    <source>
        <dbReference type="ARBA" id="ARBA00023136"/>
    </source>
</evidence>
<feature type="transmembrane region" description="Helical" evidence="5">
    <location>
        <begin position="263"/>
        <end position="287"/>
    </location>
</feature>
<reference evidence="7" key="1">
    <citation type="submission" date="2021-04" db="EMBL/GenBank/DDBJ databases">
        <authorList>
            <person name="Rodrigo-Torres L."/>
            <person name="Arahal R. D."/>
            <person name="Lucena T."/>
        </authorList>
    </citation>
    <scope>NUCLEOTIDE SEQUENCE</scope>
    <source>
        <strain evidence="7">AS29M-1</strain>
    </source>
</reference>
<dbReference type="PANTHER" id="PTHR43471">
    <property type="entry name" value="ABC TRANSPORTER PERMEASE"/>
    <property type="match status" value="1"/>
</dbReference>
<dbReference type="AlphaFoldDB" id="A0A916JL33"/>
<feature type="transmembrane region" description="Helical" evidence="5">
    <location>
        <begin position="21"/>
        <end position="42"/>
    </location>
</feature>
<dbReference type="Gene3D" id="3.40.190.10">
    <property type="entry name" value="Periplasmic binding protein-like II"/>
    <property type="match status" value="1"/>
</dbReference>
<comment type="subcellular location">
    <subcellularLocation>
        <location evidence="1">Membrane</location>
        <topology evidence="1">Multi-pass membrane protein</topology>
    </subcellularLocation>
</comment>
<feature type="transmembrane region" description="Helical" evidence="5">
    <location>
        <begin position="439"/>
        <end position="461"/>
    </location>
</feature>
<evidence type="ECO:0000256" key="5">
    <source>
        <dbReference type="SAM" id="Phobius"/>
    </source>
</evidence>
<evidence type="ECO:0000256" key="3">
    <source>
        <dbReference type="ARBA" id="ARBA00022989"/>
    </source>
</evidence>
<evidence type="ECO:0000256" key="1">
    <source>
        <dbReference type="ARBA" id="ARBA00004141"/>
    </source>
</evidence>